<name>A0A1B6GZU2_9HEMI</name>
<dbReference type="Pfam" id="PF00651">
    <property type="entry name" value="BTB"/>
    <property type="match status" value="1"/>
</dbReference>
<dbReference type="SMART" id="SM00225">
    <property type="entry name" value="BTB"/>
    <property type="match status" value="1"/>
</dbReference>
<dbReference type="InterPro" id="IPR011333">
    <property type="entry name" value="SKP1/BTB/POZ_sf"/>
</dbReference>
<evidence type="ECO:0000256" key="1">
    <source>
        <dbReference type="SAM" id="MobiDB-lite"/>
    </source>
</evidence>
<organism evidence="3">
    <name type="scientific">Cuerna arida</name>
    <dbReference type="NCBI Taxonomy" id="1464854"/>
    <lineage>
        <taxon>Eukaryota</taxon>
        <taxon>Metazoa</taxon>
        <taxon>Ecdysozoa</taxon>
        <taxon>Arthropoda</taxon>
        <taxon>Hexapoda</taxon>
        <taxon>Insecta</taxon>
        <taxon>Pterygota</taxon>
        <taxon>Neoptera</taxon>
        <taxon>Paraneoptera</taxon>
        <taxon>Hemiptera</taxon>
        <taxon>Auchenorrhyncha</taxon>
        <taxon>Membracoidea</taxon>
        <taxon>Cicadellidae</taxon>
        <taxon>Cicadellinae</taxon>
        <taxon>Proconiini</taxon>
        <taxon>Cuerna</taxon>
    </lineage>
</organism>
<reference evidence="3" key="1">
    <citation type="submission" date="2015-11" db="EMBL/GenBank/DDBJ databases">
        <title>De novo transcriptome assembly of four potential Pierce s Disease insect vectors from Arizona vineyards.</title>
        <authorList>
            <person name="Tassone E.E."/>
        </authorList>
    </citation>
    <scope>NUCLEOTIDE SEQUENCE</scope>
</reference>
<feature type="region of interest" description="Disordered" evidence="1">
    <location>
        <begin position="132"/>
        <end position="153"/>
    </location>
</feature>
<feature type="compositionally biased region" description="Polar residues" evidence="1">
    <location>
        <begin position="292"/>
        <end position="306"/>
    </location>
</feature>
<feature type="region of interest" description="Disordered" evidence="1">
    <location>
        <begin position="276"/>
        <end position="306"/>
    </location>
</feature>
<dbReference type="EMBL" id="GECZ01001848">
    <property type="protein sequence ID" value="JAS67921.1"/>
    <property type="molecule type" value="Transcribed_RNA"/>
</dbReference>
<dbReference type="AlphaFoldDB" id="A0A1B6GZU2"/>
<evidence type="ECO:0000259" key="2">
    <source>
        <dbReference type="PROSITE" id="PS50097"/>
    </source>
</evidence>
<accession>A0A1B6GZU2</accession>
<dbReference type="PROSITE" id="PS50097">
    <property type="entry name" value="BTB"/>
    <property type="match status" value="1"/>
</dbReference>
<gene>
    <name evidence="3" type="ORF">g.16635</name>
</gene>
<protein>
    <recommendedName>
        <fullName evidence="2">BTB domain-containing protein</fullName>
    </recommendedName>
</protein>
<dbReference type="InterPro" id="IPR000210">
    <property type="entry name" value="BTB/POZ_dom"/>
</dbReference>
<dbReference type="SUPFAM" id="SSF54695">
    <property type="entry name" value="POZ domain"/>
    <property type="match status" value="1"/>
</dbReference>
<dbReference type="Gene3D" id="3.30.710.10">
    <property type="entry name" value="Potassium Channel Kv1.1, Chain A"/>
    <property type="match status" value="1"/>
</dbReference>
<proteinExistence type="predicted"/>
<feature type="domain" description="BTB" evidence="2">
    <location>
        <begin position="37"/>
        <end position="105"/>
    </location>
</feature>
<evidence type="ECO:0000313" key="3">
    <source>
        <dbReference type="EMBL" id="JAS67921.1"/>
    </source>
</evidence>
<sequence length="363" mass="40021">MASEPPAKKMKAVVRDAQHCKRLVLSLQSFNAQNNFTDLCFVCARGHKVYAHKLLLCTVSSLLKQIFLDIPDTLQMITIHLPDVESRLLNLMFDFLYEGSVRINKNEYNDFQKVMDMLGIVLTTPKKEPVTNTAAATLSQPPAQPPPTQQQIQPSQLVYLQTTPNSQGQVQYVLAAPASLAQGSMVGMSPVVSAQTSTQPLMMTPNTGQMMQTGTQVQQNNMMQIVQPSGGQVMPVVQCSGQMVVQGNQQTIMASNQVQVGMQNQTVSVAQNNYPTQSTQQQPQYPMSSSTNQMTTPTRQFNQPSSTTRINQIAVGRAKTVQQPPQARVTNSNVRARRLARAPQPVAQNRLAVSTNRLALRRQ</sequence>
<feature type="compositionally biased region" description="Low complexity" evidence="1">
    <location>
        <begin position="276"/>
        <end position="291"/>
    </location>
</feature>